<evidence type="ECO:0000313" key="2">
    <source>
        <dbReference type="Proteomes" id="UP000053317"/>
    </source>
</evidence>
<sequence>MDLQVNPSKRTPFNILTYPLKPSLIVGGVATGRRPFVSALTVAGTWFGFAQVFWYSRLVCTRALTEEGNTPTSTQKLLYSTVAGGVSGSLNGALQRGPRSAFPTAVFLSGISFLGQAAVNAFPTSAKKAGTEGSFKDRLAKSSWNPLKPVAEEEYEKLLVSKLEKTKADIAAIDEKIKAARIALASQPDDQTSLKK</sequence>
<dbReference type="PANTHER" id="PTHR41390:SF1">
    <property type="entry name" value="NADH-UBIQUINONE OXIDOREDUCTASE 213 KDA SUBUNIT"/>
    <property type="match status" value="1"/>
</dbReference>
<dbReference type="EMBL" id="LCWF01000032">
    <property type="protein sequence ID" value="KKY26992.1"/>
    <property type="molecule type" value="Genomic_DNA"/>
</dbReference>
<keyword evidence="2" id="KW-1185">Reference proteome</keyword>
<organism evidence="1 2">
    <name type="scientific">Phaeomoniella chlamydospora</name>
    <name type="common">Phaeoacremonium chlamydosporum</name>
    <dbReference type="NCBI Taxonomy" id="158046"/>
    <lineage>
        <taxon>Eukaryota</taxon>
        <taxon>Fungi</taxon>
        <taxon>Dikarya</taxon>
        <taxon>Ascomycota</taxon>
        <taxon>Pezizomycotina</taxon>
        <taxon>Eurotiomycetes</taxon>
        <taxon>Chaetothyriomycetidae</taxon>
        <taxon>Phaeomoniellales</taxon>
        <taxon>Phaeomoniellaceae</taxon>
        <taxon>Phaeomoniella</taxon>
    </lineage>
</organism>
<accession>A0A0G2EWG5</accession>
<name>A0A0G2EWG5_PHACM</name>
<dbReference type="OrthoDB" id="5565730at2759"/>
<gene>
    <name evidence="1" type="ORF">UCRPC4_g01339</name>
</gene>
<reference evidence="1 2" key="1">
    <citation type="submission" date="2015-05" db="EMBL/GenBank/DDBJ databases">
        <title>Distinctive expansion of gene families associated with plant cell wall degradation and secondary metabolism in the genomes of grapevine trunk pathogens.</title>
        <authorList>
            <person name="Lawrence D.P."/>
            <person name="Travadon R."/>
            <person name="Rolshausen P.E."/>
            <person name="Baumgartner K."/>
        </authorList>
    </citation>
    <scope>NUCLEOTIDE SEQUENCE [LARGE SCALE GENOMIC DNA]</scope>
    <source>
        <strain evidence="1">UCRPC4</strain>
    </source>
</reference>
<comment type="caution">
    <text evidence="1">The sequence shown here is derived from an EMBL/GenBank/DDBJ whole genome shotgun (WGS) entry which is preliminary data.</text>
</comment>
<dbReference type="PANTHER" id="PTHR41390">
    <property type="entry name" value="CHROMOSOME 7, WHOLE GENOME SHOTGUN SEQUENCE"/>
    <property type="match status" value="1"/>
</dbReference>
<dbReference type="Proteomes" id="UP000053317">
    <property type="component" value="Unassembled WGS sequence"/>
</dbReference>
<reference evidence="1 2" key="2">
    <citation type="submission" date="2015-05" db="EMBL/GenBank/DDBJ databases">
        <authorList>
            <person name="Morales-Cruz A."/>
            <person name="Amrine K.C."/>
            <person name="Cantu D."/>
        </authorList>
    </citation>
    <scope>NUCLEOTIDE SEQUENCE [LARGE SCALE GENOMIC DNA]</scope>
    <source>
        <strain evidence="1">UCRPC4</strain>
    </source>
</reference>
<proteinExistence type="predicted"/>
<evidence type="ECO:0000313" key="1">
    <source>
        <dbReference type="EMBL" id="KKY26992.1"/>
    </source>
</evidence>
<dbReference type="AlphaFoldDB" id="A0A0G2EWG5"/>
<protein>
    <submittedName>
        <fullName evidence="1">Uncharacterized protein</fullName>
    </submittedName>
</protein>